<gene>
    <name evidence="1" type="ORF">MLD38_032321</name>
</gene>
<protein>
    <submittedName>
        <fullName evidence="1">Uncharacterized protein</fullName>
    </submittedName>
</protein>
<dbReference type="Proteomes" id="UP001057402">
    <property type="component" value="Chromosome 10"/>
</dbReference>
<proteinExistence type="predicted"/>
<evidence type="ECO:0000313" key="1">
    <source>
        <dbReference type="EMBL" id="KAI4318645.1"/>
    </source>
</evidence>
<name>A0ACB9M4J9_9MYRT</name>
<dbReference type="EMBL" id="CM042889">
    <property type="protein sequence ID" value="KAI4318645.1"/>
    <property type="molecule type" value="Genomic_DNA"/>
</dbReference>
<sequence length="1767" mass="190984">MDADEDDVSRNDLHQRQLEDVVTAVVLGDEFPSEGGGEGDVAGVTMGKEGREDVVVDGDDATVENEIDGGWVSGVVEAGESGEFGQRVSGIGDQAKENVELVGSEDVTEADVGDDDVAVKGEGDGAEIVGGGDDERGVERKEDAVVVADERESGGFGEQVSGIGDLVKAALMEGEVEVAAVVYAEEMDGIETVLGSGNESGTEMKEDGVVVEDVGESGGFDGQVSGIGDQGVEEAELMESEDAMEADAEGTGMVVEEEMDRIETVLGGDDERGSERKEDLLAVPDGGECMELIKHVVGICDGELSGKVELMESVDVREMDAGVVDMVEDEEEDAVVGVNRDVIKEDEIDDEVTTGGGDDVVASGVDDSRAMKEEEVVGFVVEGDGTAMAEEEGVDVGSCDAMLDMEVVELKENEIGIATVDGSSCNAESIVRAVSLEVKESGIANVEGQISLAENEAVTDRGGLSKGGVLMVDEIATAEKDFCETYAASNTGATGAVVEDENETVDRIGVGDKELAKEVTGMSDKIGTEAVENAVLGDKDVDDVAEEQQVTEGVDRTETTAATEDTDMAEKLTEKVEQQERDALLNRKGRRTSKGGRASTKKKLDEDVCFICFDGGDLVLCDRRGCHKAYHPSCVDRDEPFFQTKDQWNCGWHFCSSCKKNAHYFCYTCTFSLCKGCIKDAAIYVVRGNKGFCDICIRTVKMIESVIKGDNQMGPADFDDKTSWEYLFKEYYMDLKEKISLSAEEIQEAKNPWKGADVNSRKEEFQDDTYDVNNGQVGSDDLAGQSTVSVPKKRKASKPIKSQAKERYLPKKSNGVGATEVSIIDGVKWATRELLEFVMHTRKGDPSVLSQYDVQALLLEYIKTNKLRDPRKKSQIICDSRLQNLFGKSRLGHFEMLKLLESHFLVKDDTDDLQGSVVDTGTNLADVDQEQNASFKSGKQKKSKTKKRGNDRGLQSNIDDYAAIDTHNITLIYLRRSLVEYLLEDAETFDDKVIGSFVRIRIPGNTPKLEMYRLVPIIGTSKVPKPYKVGKKQTDYVLDIQNFGKTEKVQIDIISNQEFTQEECIRLKQSMKYGIINRLTVGDIQDKAISLQEVRVKDGIDAEIVRLSHLRDRASEIGHAKEYPFSLRECVEKLQLLKTPQERQRRLNKVPEIHADPKMDPNNESDDDEDILTRGRSTASGGRSQDPISPSKVVSALTETWRDGPRTPLSRNTDITRSMSGKGLEGWNEDGIRGGSNGNQIWNKPSNLSSDIAAGTNTRLRMEPATGFAPETPVASRSLSMQEATPMVNESEKMWQYKDPSGKIHGPFSMVQLRKWNNTGYFPVALRIWRSSETQDDSILLADALKGKYQRDTPRTVVTDPAIQFQYSLREPVRDHVMPSVTPSSMDIPKISGSQWSSTRNLSSPTPLRTAAAEVNWPHASSLQNSSAVAHSSAASLINNGGMSGADVLRNVSSVLAQDPNALMNAASALLAQSQSALSGQQRSTVETHVQNAQAPQTMNPGLAIQNLVQVVQSPNPTVNAWGWGSAPASSSDHAKQPPVSGQWGEQNPASYGTGGSTSAMSNAWRTNPGEQPSMESAAVPGVNWAASNNTTNLFASSVAVTSSSSLQNANPTWVQGPGNTSWVASAPGNGNGNWSANPIVSRAQGPGMMPGWNPPIQGQSFGNTTNAGAMPSNQAPPHDMSPGWPGQGYQGSMMGETSSNDGRYRERADYGYGGGRTWNGQSSFGGGVGGARDQGICWYQDEYGNCRRGAFCKFRHAGAGGSGNLQ</sequence>
<accession>A0ACB9M4J9</accession>
<comment type="caution">
    <text evidence="1">The sequence shown here is derived from an EMBL/GenBank/DDBJ whole genome shotgun (WGS) entry which is preliminary data.</text>
</comment>
<evidence type="ECO:0000313" key="2">
    <source>
        <dbReference type="Proteomes" id="UP001057402"/>
    </source>
</evidence>
<reference evidence="2" key="1">
    <citation type="journal article" date="2023" name="Front. Plant Sci.">
        <title>Chromosomal-level genome assembly of Melastoma candidum provides insights into trichome evolution.</title>
        <authorList>
            <person name="Zhong Y."/>
            <person name="Wu W."/>
            <person name="Sun C."/>
            <person name="Zou P."/>
            <person name="Liu Y."/>
            <person name="Dai S."/>
            <person name="Zhou R."/>
        </authorList>
    </citation>
    <scope>NUCLEOTIDE SEQUENCE [LARGE SCALE GENOMIC DNA]</scope>
</reference>
<organism evidence="1 2">
    <name type="scientific">Melastoma candidum</name>
    <dbReference type="NCBI Taxonomy" id="119954"/>
    <lineage>
        <taxon>Eukaryota</taxon>
        <taxon>Viridiplantae</taxon>
        <taxon>Streptophyta</taxon>
        <taxon>Embryophyta</taxon>
        <taxon>Tracheophyta</taxon>
        <taxon>Spermatophyta</taxon>
        <taxon>Magnoliopsida</taxon>
        <taxon>eudicotyledons</taxon>
        <taxon>Gunneridae</taxon>
        <taxon>Pentapetalae</taxon>
        <taxon>rosids</taxon>
        <taxon>malvids</taxon>
        <taxon>Myrtales</taxon>
        <taxon>Melastomataceae</taxon>
        <taxon>Melastomatoideae</taxon>
        <taxon>Melastomateae</taxon>
        <taxon>Melastoma</taxon>
    </lineage>
</organism>
<keyword evidence="2" id="KW-1185">Reference proteome</keyword>